<proteinExistence type="predicted"/>
<name>A0A0A8ZI66_ARUDO</name>
<protein>
    <submittedName>
        <fullName evidence="1">Mas1</fullName>
    </submittedName>
</protein>
<dbReference type="EMBL" id="GBRH01260502">
    <property type="protein sequence ID" value="JAD37393.1"/>
    <property type="molecule type" value="Transcribed_RNA"/>
</dbReference>
<reference evidence="1" key="1">
    <citation type="submission" date="2014-09" db="EMBL/GenBank/DDBJ databases">
        <authorList>
            <person name="Magalhaes I.L.F."/>
            <person name="Oliveira U."/>
            <person name="Santos F.R."/>
            <person name="Vidigal T.H.D.A."/>
            <person name="Brescovit A.D."/>
            <person name="Santos A.J."/>
        </authorList>
    </citation>
    <scope>NUCLEOTIDE SEQUENCE</scope>
    <source>
        <tissue evidence="1">Shoot tissue taken approximately 20 cm above the soil surface</tissue>
    </source>
</reference>
<evidence type="ECO:0000313" key="1">
    <source>
        <dbReference type="EMBL" id="JAD37393.1"/>
    </source>
</evidence>
<dbReference type="AlphaFoldDB" id="A0A0A8ZI66"/>
<accession>A0A0A8ZI66</accession>
<reference evidence="1" key="2">
    <citation type="journal article" date="2015" name="Data Brief">
        <title>Shoot transcriptome of the giant reed, Arundo donax.</title>
        <authorList>
            <person name="Barrero R.A."/>
            <person name="Guerrero F.D."/>
            <person name="Moolhuijzen P."/>
            <person name="Goolsby J.A."/>
            <person name="Tidwell J."/>
            <person name="Bellgard S.E."/>
            <person name="Bellgard M.I."/>
        </authorList>
    </citation>
    <scope>NUCLEOTIDE SEQUENCE</scope>
    <source>
        <tissue evidence="1">Shoot tissue taken approximately 20 cm above the soil surface</tissue>
    </source>
</reference>
<sequence length="25" mass="2948">MKCWAMPTRARSGRRRSGWARNVLT</sequence>
<organism evidence="1">
    <name type="scientific">Arundo donax</name>
    <name type="common">Giant reed</name>
    <name type="synonym">Donax arundinaceus</name>
    <dbReference type="NCBI Taxonomy" id="35708"/>
    <lineage>
        <taxon>Eukaryota</taxon>
        <taxon>Viridiplantae</taxon>
        <taxon>Streptophyta</taxon>
        <taxon>Embryophyta</taxon>
        <taxon>Tracheophyta</taxon>
        <taxon>Spermatophyta</taxon>
        <taxon>Magnoliopsida</taxon>
        <taxon>Liliopsida</taxon>
        <taxon>Poales</taxon>
        <taxon>Poaceae</taxon>
        <taxon>PACMAD clade</taxon>
        <taxon>Arundinoideae</taxon>
        <taxon>Arundineae</taxon>
        <taxon>Arundo</taxon>
    </lineage>
</organism>